<dbReference type="GO" id="GO:0005886">
    <property type="term" value="C:plasma membrane"/>
    <property type="evidence" value="ECO:0007669"/>
    <property type="project" value="UniProtKB-SubCell"/>
</dbReference>
<feature type="transmembrane region" description="Helical" evidence="12">
    <location>
        <begin position="178"/>
        <end position="201"/>
    </location>
</feature>
<dbReference type="EnsemblProtists" id="EOD10548">
    <property type="protein sequence ID" value="EOD10548"/>
    <property type="gene ID" value="EMIHUDRAFT_419810"/>
</dbReference>
<dbReference type="KEGG" id="ehx:EMIHUDRAFT_449298"/>
<reference evidence="13" key="2">
    <citation type="submission" date="2024-10" db="UniProtKB">
        <authorList>
            <consortium name="EnsemblProtists"/>
        </authorList>
    </citation>
    <scope>IDENTIFICATION</scope>
</reference>
<dbReference type="RefSeq" id="XP_005786639.1">
    <property type="nucleotide sequence ID" value="XM_005786582.1"/>
</dbReference>
<evidence type="ECO:0000256" key="5">
    <source>
        <dbReference type="ARBA" id="ARBA00022692"/>
    </source>
</evidence>
<dbReference type="GeneID" id="17256699"/>
<accession>A0A0D3IH13</accession>
<evidence type="ECO:0000313" key="13">
    <source>
        <dbReference type="EnsemblProtists" id="EOD10548"/>
    </source>
</evidence>
<comment type="catalytic activity">
    <reaction evidence="10">
        <text>Mg(2+)(in) = Mg(2+)(out)</text>
        <dbReference type="Rhea" id="RHEA:29827"/>
        <dbReference type="ChEBI" id="CHEBI:18420"/>
    </reaction>
</comment>
<dbReference type="KEGG" id="ehx:EMIHUDRAFT_419810"/>
<keyword evidence="8" id="KW-0406">Ion transport</keyword>
<dbReference type="PaxDb" id="2903-EOD10548"/>
<evidence type="ECO:0000256" key="10">
    <source>
        <dbReference type="ARBA" id="ARBA00034269"/>
    </source>
</evidence>
<dbReference type="EnsemblProtists" id="EOD34210">
    <property type="protein sequence ID" value="EOD34210"/>
    <property type="gene ID" value="EMIHUDRAFT_449298"/>
</dbReference>
<dbReference type="InterPro" id="IPR045863">
    <property type="entry name" value="CorA_TM1_TM2"/>
</dbReference>
<reference evidence="14" key="1">
    <citation type="journal article" date="2013" name="Nature">
        <title>Pan genome of the phytoplankton Emiliania underpins its global distribution.</title>
        <authorList>
            <person name="Read B.A."/>
            <person name="Kegel J."/>
            <person name="Klute M.J."/>
            <person name="Kuo A."/>
            <person name="Lefebvre S.C."/>
            <person name="Maumus F."/>
            <person name="Mayer C."/>
            <person name="Miller J."/>
            <person name="Monier A."/>
            <person name="Salamov A."/>
            <person name="Young J."/>
            <person name="Aguilar M."/>
            <person name="Claverie J.M."/>
            <person name="Frickenhaus S."/>
            <person name="Gonzalez K."/>
            <person name="Herman E.K."/>
            <person name="Lin Y.C."/>
            <person name="Napier J."/>
            <person name="Ogata H."/>
            <person name="Sarno A.F."/>
            <person name="Shmutz J."/>
            <person name="Schroeder D."/>
            <person name="de Vargas C."/>
            <person name="Verret F."/>
            <person name="von Dassow P."/>
            <person name="Valentin K."/>
            <person name="Van de Peer Y."/>
            <person name="Wheeler G."/>
            <person name="Dacks J.B."/>
            <person name="Delwiche C.F."/>
            <person name="Dyhrman S.T."/>
            <person name="Glockner G."/>
            <person name="John U."/>
            <person name="Richards T."/>
            <person name="Worden A.Z."/>
            <person name="Zhang X."/>
            <person name="Grigoriev I.V."/>
            <person name="Allen A.E."/>
            <person name="Bidle K."/>
            <person name="Borodovsky M."/>
            <person name="Bowler C."/>
            <person name="Brownlee C."/>
            <person name="Cock J.M."/>
            <person name="Elias M."/>
            <person name="Gladyshev V.N."/>
            <person name="Groth M."/>
            <person name="Guda C."/>
            <person name="Hadaegh A."/>
            <person name="Iglesias-Rodriguez M.D."/>
            <person name="Jenkins J."/>
            <person name="Jones B.M."/>
            <person name="Lawson T."/>
            <person name="Leese F."/>
            <person name="Lindquist E."/>
            <person name="Lobanov A."/>
            <person name="Lomsadze A."/>
            <person name="Malik S.B."/>
            <person name="Marsh M.E."/>
            <person name="Mackinder L."/>
            <person name="Mock T."/>
            <person name="Mueller-Roeber B."/>
            <person name="Pagarete A."/>
            <person name="Parker M."/>
            <person name="Probert I."/>
            <person name="Quesneville H."/>
            <person name="Raines C."/>
            <person name="Rensing S.A."/>
            <person name="Riano-Pachon D.M."/>
            <person name="Richier S."/>
            <person name="Rokitta S."/>
            <person name="Shiraiwa Y."/>
            <person name="Soanes D.M."/>
            <person name="van der Giezen M."/>
            <person name="Wahlund T.M."/>
            <person name="Williams B."/>
            <person name="Wilson W."/>
            <person name="Wolfe G."/>
            <person name="Wurch L.L."/>
        </authorList>
    </citation>
    <scope>NUCLEOTIDE SEQUENCE</scope>
</reference>
<dbReference type="InterPro" id="IPR002523">
    <property type="entry name" value="MgTranspt_CorA/ZnTranspt_ZntB"/>
</dbReference>
<dbReference type="Gene3D" id="1.20.58.340">
    <property type="entry name" value="Magnesium transport protein CorA, transmembrane region"/>
    <property type="match status" value="2"/>
</dbReference>
<evidence type="ECO:0000256" key="6">
    <source>
        <dbReference type="ARBA" id="ARBA00022842"/>
    </source>
</evidence>
<dbReference type="InterPro" id="IPR045861">
    <property type="entry name" value="CorA_cytoplasmic_dom"/>
</dbReference>
<evidence type="ECO:0000313" key="14">
    <source>
        <dbReference type="Proteomes" id="UP000013827"/>
    </source>
</evidence>
<dbReference type="SUPFAM" id="SSF143865">
    <property type="entry name" value="CorA soluble domain-like"/>
    <property type="match status" value="1"/>
</dbReference>
<evidence type="ECO:0000256" key="7">
    <source>
        <dbReference type="ARBA" id="ARBA00022989"/>
    </source>
</evidence>
<evidence type="ECO:0000256" key="1">
    <source>
        <dbReference type="ARBA" id="ARBA00004651"/>
    </source>
</evidence>
<organism evidence="13 14">
    <name type="scientific">Emiliania huxleyi (strain CCMP1516)</name>
    <dbReference type="NCBI Taxonomy" id="280463"/>
    <lineage>
        <taxon>Eukaryota</taxon>
        <taxon>Haptista</taxon>
        <taxon>Haptophyta</taxon>
        <taxon>Prymnesiophyceae</taxon>
        <taxon>Isochrysidales</taxon>
        <taxon>Noelaerhabdaceae</taxon>
        <taxon>Emiliania</taxon>
    </lineage>
</organism>
<evidence type="ECO:0000256" key="8">
    <source>
        <dbReference type="ARBA" id="ARBA00023065"/>
    </source>
</evidence>
<keyword evidence="5 12" id="KW-0812">Transmembrane</keyword>
<keyword evidence="3" id="KW-0813">Transport</keyword>
<evidence type="ECO:0000256" key="4">
    <source>
        <dbReference type="ARBA" id="ARBA00022475"/>
    </source>
</evidence>
<evidence type="ECO:0000256" key="3">
    <source>
        <dbReference type="ARBA" id="ARBA00022448"/>
    </source>
</evidence>
<dbReference type="PANTHER" id="PTHR46494:SF1">
    <property type="entry name" value="CORA FAMILY METAL ION TRANSPORTER (EUROFUNG)"/>
    <property type="match status" value="1"/>
</dbReference>
<dbReference type="GO" id="GO:0015087">
    <property type="term" value="F:cobalt ion transmembrane transporter activity"/>
    <property type="evidence" value="ECO:0007669"/>
    <property type="project" value="TreeGrafter"/>
</dbReference>
<dbReference type="FunFam" id="1.20.58.340:FF:000004">
    <property type="entry name" value="Magnesium transport protein CorA"/>
    <property type="match status" value="1"/>
</dbReference>
<dbReference type="RefSeq" id="XP_005762977.1">
    <property type="nucleotide sequence ID" value="XM_005762920.1"/>
</dbReference>
<dbReference type="PANTHER" id="PTHR46494">
    <property type="entry name" value="CORA FAMILY METAL ION TRANSPORTER (EUROFUNG)"/>
    <property type="match status" value="1"/>
</dbReference>
<keyword evidence="4" id="KW-1003">Cell membrane</keyword>
<name>A0A0D3IH13_EMIH1</name>
<dbReference type="STRING" id="2903.R1F5L2"/>
<dbReference type="HOGENOM" id="CLU_1149033_0_0_1"/>
<keyword evidence="6" id="KW-0460">Magnesium</keyword>
<dbReference type="SUPFAM" id="SSF144083">
    <property type="entry name" value="Magnesium transport protein CorA, transmembrane region"/>
    <property type="match status" value="1"/>
</dbReference>
<dbReference type="GO" id="GO:0050897">
    <property type="term" value="F:cobalt ion binding"/>
    <property type="evidence" value="ECO:0007669"/>
    <property type="project" value="TreeGrafter"/>
</dbReference>
<sequence length="242" mass="27356">MQPPGVLSEQLAVVVVGDDLLVSAVRSARSGSRLDELLSEQRRCLQERLQERRHSTGARFLCWSLADAVVRELGYAQVVLNEWVEELDDAITTRPISDHAQHLHDLRTVLEKVVRATAPLVQALEDGAGQPAATPAHLWQSLRGELAAVNSEILSLQTRVASLQQYFRQAVEERHSRVLYVLTLVTALFVPLQFLTGVWGMNFRVMPELEWEYGYEMFWCCELLIALLVFIFFRASGLLQLS</sequence>
<keyword evidence="7 12" id="KW-1133">Transmembrane helix</keyword>
<evidence type="ECO:0000256" key="11">
    <source>
        <dbReference type="ARBA" id="ARBA00045497"/>
    </source>
</evidence>
<dbReference type="GO" id="GO:0015095">
    <property type="term" value="F:magnesium ion transmembrane transporter activity"/>
    <property type="evidence" value="ECO:0007669"/>
    <property type="project" value="TreeGrafter"/>
</dbReference>
<dbReference type="GeneID" id="17279481"/>
<keyword evidence="14" id="KW-1185">Reference proteome</keyword>
<keyword evidence="9 12" id="KW-0472">Membrane</keyword>
<dbReference type="GO" id="GO:0000287">
    <property type="term" value="F:magnesium ion binding"/>
    <property type="evidence" value="ECO:0007669"/>
    <property type="project" value="TreeGrafter"/>
</dbReference>
<evidence type="ECO:0000256" key="9">
    <source>
        <dbReference type="ARBA" id="ARBA00023136"/>
    </source>
</evidence>
<comment type="similarity">
    <text evidence="2">Belongs to the CorA metal ion transporter (MIT) (TC 1.A.35) family.</text>
</comment>
<dbReference type="AlphaFoldDB" id="A0A0D3IH13"/>
<comment type="subcellular location">
    <subcellularLocation>
        <location evidence="1">Cell membrane</location>
        <topology evidence="1">Multi-pass membrane protein</topology>
    </subcellularLocation>
</comment>
<comment type="function">
    <text evidence="11">Mediates influx of magnesium ions. Alternates between open and closed states. Activated by low cytoplasmic Mg(2+) levels. Inactive when cytoplasmic Mg(2+) levels are high.</text>
</comment>
<proteinExistence type="inferred from homology"/>
<evidence type="ECO:0000256" key="12">
    <source>
        <dbReference type="SAM" id="Phobius"/>
    </source>
</evidence>
<dbReference type="Proteomes" id="UP000013827">
    <property type="component" value="Unassembled WGS sequence"/>
</dbReference>
<feature type="transmembrane region" description="Helical" evidence="12">
    <location>
        <begin position="213"/>
        <end position="233"/>
    </location>
</feature>
<protein>
    <submittedName>
        <fullName evidence="13">Uncharacterized protein</fullName>
    </submittedName>
</protein>
<evidence type="ECO:0000256" key="2">
    <source>
        <dbReference type="ARBA" id="ARBA00009765"/>
    </source>
</evidence>
<dbReference type="Pfam" id="PF01544">
    <property type="entry name" value="CorA"/>
    <property type="match status" value="1"/>
</dbReference>